<keyword evidence="2" id="KW-1185">Reference proteome</keyword>
<proteinExistence type="predicted"/>
<dbReference type="EMBL" id="CP042469">
    <property type="protein sequence ID" value="QOX63356.1"/>
    <property type="molecule type" value="Genomic_DNA"/>
</dbReference>
<protein>
    <submittedName>
        <fullName evidence="1">ABC transporter permease</fullName>
    </submittedName>
</protein>
<organism evidence="1 2">
    <name type="scientific">Anoxybacterium hadale</name>
    <dbReference type="NCBI Taxonomy" id="3408580"/>
    <lineage>
        <taxon>Bacteria</taxon>
        <taxon>Bacillati</taxon>
        <taxon>Bacillota</taxon>
        <taxon>Clostridia</taxon>
        <taxon>Peptostreptococcales</taxon>
        <taxon>Anaerovoracaceae</taxon>
        <taxon>Anoxybacterium</taxon>
    </lineage>
</organism>
<evidence type="ECO:0000313" key="2">
    <source>
        <dbReference type="Proteomes" id="UP000594014"/>
    </source>
</evidence>
<evidence type="ECO:0000313" key="1">
    <source>
        <dbReference type="EMBL" id="QOX63356.1"/>
    </source>
</evidence>
<gene>
    <name evidence="1" type="ORF">FRZ06_08330</name>
</gene>
<dbReference type="Proteomes" id="UP000594014">
    <property type="component" value="Chromosome"/>
</dbReference>
<reference evidence="1" key="1">
    <citation type="submission" date="2019-08" db="EMBL/GenBank/DDBJ databases">
        <title>Genome sequence of Clostridiales bacterium MT110.</title>
        <authorList>
            <person name="Cao J."/>
        </authorList>
    </citation>
    <scope>NUCLEOTIDE SEQUENCE</scope>
    <source>
        <strain evidence="1">MT110</strain>
    </source>
</reference>
<accession>A0ACD1AAE1</accession>
<name>A0ACD1AAE1_9FIRM</name>
<sequence>MKAISLKIDGIRLLWLSALGMLIVLLILPGFVRKENWDHLILVAPVAANTARLSGDQLEKRNGDPLLISYEIESEVSVKTLNNSSSVILNATNASYPFLTGYQMVSGSFFTEKDQKEKRRLAVLNRTAAVNLFGSTDICGNELTLKREHFTVIGVIEDSGGIKSTEPVARIYIPVSAADEKDPASFLMKAEQAGDEIQAKYLYKSLTESEGSYTFFSFHKIMGLLGELMITALRISCTGICVLLLKRISREWMSDLEELKALFAHQYLRELMRMQRRFLSKLAGKSFLMASAALLILFQFLGMIQTVTKWKETEVLGRIFDTSPLGCYAQQLQHIAVLMMILISFLFMNLLILFVRAKK</sequence>